<dbReference type="InterPro" id="IPR002641">
    <property type="entry name" value="PNPLA_dom"/>
</dbReference>
<dbReference type="Pfam" id="PF01734">
    <property type="entry name" value="Patatin"/>
    <property type="match status" value="1"/>
</dbReference>
<dbReference type="Gene3D" id="3.40.1090.10">
    <property type="entry name" value="Cytosolic phospholipase A2 catalytic domain"/>
    <property type="match status" value="1"/>
</dbReference>
<feature type="active site" description="Proton acceptor" evidence="1">
    <location>
        <position position="316"/>
    </location>
</feature>
<comment type="caution">
    <text evidence="1">Lacks conserved residue(s) required for the propagation of feature annotation.</text>
</comment>
<dbReference type="RefSeq" id="WP_047820695.1">
    <property type="nucleotide sequence ID" value="NZ_CP011770.1"/>
</dbReference>
<dbReference type="AlphaFoldDB" id="A0A0G3XEL6"/>
<keyword evidence="1" id="KW-0443">Lipid metabolism</keyword>
<organism evidence="2 3">
    <name type="scientific">Croceicoccus naphthovorans</name>
    <dbReference type="NCBI Taxonomy" id="1348774"/>
    <lineage>
        <taxon>Bacteria</taxon>
        <taxon>Pseudomonadati</taxon>
        <taxon>Pseudomonadota</taxon>
        <taxon>Alphaproteobacteria</taxon>
        <taxon>Sphingomonadales</taxon>
        <taxon>Erythrobacteraceae</taxon>
        <taxon>Croceicoccus</taxon>
    </lineage>
</organism>
<dbReference type="PROSITE" id="PS51635">
    <property type="entry name" value="PNPLA"/>
    <property type="match status" value="1"/>
</dbReference>
<dbReference type="GO" id="GO:0016042">
    <property type="term" value="P:lipid catabolic process"/>
    <property type="evidence" value="ECO:0007669"/>
    <property type="project" value="UniProtKB-UniRule"/>
</dbReference>
<evidence type="ECO:0000313" key="3">
    <source>
        <dbReference type="Proteomes" id="UP000035287"/>
    </source>
</evidence>
<dbReference type="NCBIfam" id="TIGR03607">
    <property type="entry name" value="patatin-like protein"/>
    <property type="match status" value="1"/>
</dbReference>
<keyword evidence="1" id="KW-0442">Lipid degradation</keyword>
<feature type="short sequence motif" description="GXSXG" evidence="1">
    <location>
        <begin position="77"/>
        <end position="81"/>
    </location>
</feature>
<reference evidence="2 3" key="1">
    <citation type="submission" date="2015-06" db="EMBL/GenBank/DDBJ databases">
        <authorList>
            <person name="Zeng Y."/>
            <person name="Huang Y."/>
        </authorList>
    </citation>
    <scope>NUCLEOTIDE SEQUENCE [LARGE SCALE GENOMIC DNA]</scope>
    <source>
        <strain evidence="2 3">PQ-2</strain>
    </source>
</reference>
<dbReference type="GO" id="GO:0016787">
    <property type="term" value="F:hydrolase activity"/>
    <property type="evidence" value="ECO:0007669"/>
    <property type="project" value="UniProtKB-UniRule"/>
</dbReference>
<accession>A0A0G3XEL6</accession>
<proteinExistence type="predicted"/>
<dbReference type="Proteomes" id="UP000035287">
    <property type="component" value="Chromosome"/>
</dbReference>
<name>A0A0G3XEL6_9SPHN</name>
<keyword evidence="3" id="KW-1185">Reference proteome</keyword>
<feature type="short sequence motif" description="DGA/G" evidence="1">
    <location>
        <begin position="316"/>
        <end position="318"/>
    </location>
</feature>
<keyword evidence="1" id="KW-0378">Hydrolase</keyword>
<gene>
    <name evidence="2" type="ORF">AB433_08555</name>
</gene>
<dbReference type="InterPro" id="IPR016035">
    <property type="entry name" value="Acyl_Trfase/lysoPLipase"/>
</dbReference>
<dbReference type="InterPro" id="IPR019894">
    <property type="entry name" value="Patatin-related_protein"/>
</dbReference>
<protein>
    <submittedName>
        <fullName evidence="2">Patatin</fullName>
    </submittedName>
</protein>
<dbReference type="OrthoDB" id="8728704at2"/>
<dbReference type="KEGG" id="cna:AB433_08555"/>
<dbReference type="EMBL" id="CP011770">
    <property type="protein sequence ID" value="AKM10015.1"/>
    <property type="molecule type" value="Genomic_DNA"/>
</dbReference>
<evidence type="ECO:0000256" key="1">
    <source>
        <dbReference type="PROSITE-ProRule" id="PRU01161"/>
    </source>
</evidence>
<dbReference type="PATRIC" id="fig|1348774.3.peg.1793"/>
<feature type="active site" description="Nucleophile" evidence="1">
    <location>
        <position position="79"/>
    </location>
</feature>
<evidence type="ECO:0000313" key="2">
    <source>
        <dbReference type="EMBL" id="AKM10015.1"/>
    </source>
</evidence>
<dbReference type="Pfam" id="PF11856">
    <property type="entry name" value="DUF3376"/>
    <property type="match status" value="1"/>
</dbReference>
<dbReference type="STRING" id="1348774.AB433_08555"/>
<dbReference type="SUPFAM" id="SSF52151">
    <property type="entry name" value="FabD/lysophospholipase-like"/>
    <property type="match status" value="1"/>
</dbReference>
<sequence length="768" mass="85217">MREKELRIALVCYGGVSLAVYMHGVTKEVLKLAEASRAFREDEPAPSGSPAAYHRLLQSIRRHGGTRLRIVPDILSGTSAGGMNAVFLAQALLTGRSLDPLTRLWLDCADSDVLLAPEARPGHRFSKIWAQPLVEWALRRPGNAVSRTVAPETRAEVRAKLSRLMRSRWFAPPFSGIVFSRLIDDALTAMRDQPPGQPLVPEGHPLDLFVTTTDFRGYRAPLHVNSPADATEAEHRLSISFRAHGGEAEMAARPELVMAARATASFPGAFPPLVLSEIDELAEERWFEWPGRDLFLRRIMPHHVHAGDLDSVALIDGAVLVGAPFAQAISALENRPASREVDRRFVYIDPHPDFRLGGMRSETRPIGFFTAIFGALSSIPREQPIRDDLERIARHSADAMRIRGIIDALRPEVEATVDKLLGRTLFLNRPNADRLTKWRRRAQQAAAERAGFAFHSYAQAKYAGILDGLANLICRAIEADPPEQTAVVSSLMRHFEAQGLVTLAAPGGGANDDAIAFFRMHDIGFRTRRLRLMARRLAPGDIGGELEPETREIAREAIYKALSLYRKLEQIEALGRDFAGIAEQVLTDPRAVLTAIAEKRNLKDTDPQVDSILADGLSPLPREQRRKLLLTYLGFPFYDIATLPLLGARGLDEFDPIKVDRISPEDASTIRPGGAVASLRGIEFYNFGAFFSRAYRENDYLWGRLHGAERLIDITASTLAGEGVVPQEEIVAIKREAFLAILEEERQAKLCRSGLIERLETEVRERLG</sequence>
<dbReference type="InterPro" id="IPR024282">
    <property type="entry name" value="DUF3376"/>
</dbReference>